<name>A0A6J5L8B2_9CAUD</name>
<sequence>MQHWQMIVTTLDQIRASGPCREGWKSLLRGLNKKSSDSEELSIGKIAQVTNLNNALWALQSVIDQERKLRELAFFSYSIIKHKCSKQVVQVLDAAILDWGYCTAKELDFNYPDFYQLAGTLIENQIDSVAATALHPDARWASRYCALHSLNLVNGAEFNIRSALV</sequence>
<reference evidence="1" key="1">
    <citation type="submission" date="2020-04" db="EMBL/GenBank/DDBJ databases">
        <authorList>
            <person name="Chiriac C."/>
            <person name="Salcher M."/>
            <person name="Ghai R."/>
            <person name="Kavagutti S V."/>
        </authorList>
    </citation>
    <scope>NUCLEOTIDE SEQUENCE</scope>
</reference>
<evidence type="ECO:0000313" key="1">
    <source>
        <dbReference type="EMBL" id="CAB4130255.1"/>
    </source>
</evidence>
<dbReference type="EMBL" id="LR796237">
    <property type="protein sequence ID" value="CAB4130255.1"/>
    <property type="molecule type" value="Genomic_DNA"/>
</dbReference>
<proteinExistence type="predicted"/>
<organism evidence="1">
    <name type="scientific">uncultured Caudovirales phage</name>
    <dbReference type="NCBI Taxonomy" id="2100421"/>
    <lineage>
        <taxon>Viruses</taxon>
        <taxon>Duplodnaviria</taxon>
        <taxon>Heunggongvirae</taxon>
        <taxon>Uroviricota</taxon>
        <taxon>Caudoviricetes</taxon>
        <taxon>Peduoviridae</taxon>
        <taxon>Maltschvirus</taxon>
        <taxon>Maltschvirus maltsch</taxon>
    </lineage>
</organism>
<gene>
    <name evidence="1" type="ORF">UFOVP116_347</name>
</gene>
<protein>
    <submittedName>
        <fullName evidence="1">Uncharacterized protein</fullName>
    </submittedName>
</protein>
<accession>A0A6J5L8B2</accession>